<accession>A0A8S4DDG2</accession>
<evidence type="ECO:0000313" key="1">
    <source>
        <dbReference type="EMBL" id="CAG9093679.1"/>
    </source>
</evidence>
<proteinExistence type="predicted"/>
<dbReference type="AlphaFoldDB" id="A0A8S4DDG2"/>
<protein>
    <submittedName>
        <fullName evidence="1">(diamondback moth) hypothetical protein</fullName>
    </submittedName>
</protein>
<dbReference type="Proteomes" id="UP000653454">
    <property type="component" value="Unassembled WGS sequence"/>
</dbReference>
<reference evidence="1" key="1">
    <citation type="submission" date="2020-11" db="EMBL/GenBank/DDBJ databases">
        <authorList>
            <person name="Whiteford S."/>
        </authorList>
    </citation>
    <scope>NUCLEOTIDE SEQUENCE</scope>
</reference>
<dbReference type="KEGG" id="pxy:105390631"/>
<organism evidence="1 2">
    <name type="scientific">Plutella xylostella</name>
    <name type="common">Diamondback moth</name>
    <name type="synonym">Plutella maculipennis</name>
    <dbReference type="NCBI Taxonomy" id="51655"/>
    <lineage>
        <taxon>Eukaryota</taxon>
        <taxon>Metazoa</taxon>
        <taxon>Ecdysozoa</taxon>
        <taxon>Arthropoda</taxon>
        <taxon>Hexapoda</taxon>
        <taxon>Insecta</taxon>
        <taxon>Pterygota</taxon>
        <taxon>Neoptera</taxon>
        <taxon>Endopterygota</taxon>
        <taxon>Lepidoptera</taxon>
        <taxon>Glossata</taxon>
        <taxon>Ditrysia</taxon>
        <taxon>Yponomeutoidea</taxon>
        <taxon>Plutellidae</taxon>
        <taxon>Plutella</taxon>
    </lineage>
</organism>
<keyword evidence="2" id="KW-1185">Reference proteome</keyword>
<comment type="caution">
    <text evidence="1">The sequence shown here is derived from an EMBL/GenBank/DDBJ whole genome shotgun (WGS) entry which is preliminary data.</text>
</comment>
<sequence length="203" mass="22614">MATVFDSPFIRQRLHRLRQRDIDYDEDQRFGRCDCTSYSYFVLSMVLFSVGTVITVLALGDADGYILSNLGHMWLVGPIFICSGMMVAVKSMLYLRRKSVIQMLLHQRALIRDMAAVQAEQAYSGQVPRTASSATLPPSYDALITAAPPSKPQPSSSEPPPPTYEEAMYLIDDGKSHMDSRTDDSDKQESSNLQEPNVGQSKP</sequence>
<evidence type="ECO:0000313" key="2">
    <source>
        <dbReference type="Proteomes" id="UP000653454"/>
    </source>
</evidence>
<name>A0A8S4DDG2_PLUXY</name>
<gene>
    <name evidence="1" type="ORF">PLXY2_LOCUS1112</name>
</gene>
<dbReference type="EMBL" id="CAJHNJ030000003">
    <property type="protein sequence ID" value="CAG9093679.1"/>
    <property type="molecule type" value="Genomic_DNA"/>
</dbReference>
<dbReference type="OrthoDB" id="6606882at2759"/>